<evidence type="ECO:0000313" key="2">
    <source>
        <dbReference type="EMBL" id="GAJ46498.1"/>
    </source>
</evidence>
<dbReference type="SUPFAM" id="SSF111369">
    <property type="entry name" value="HlyD-like secretion proteins"/>
    <property type="match status" value="1"/>
</dbReference>
<name>A0A023DZJ1_9PROT</name>
<comment type="similarity">
    <text evidence="1">Belongs to the membrane fusion protein (MFP) (TC 8.A.1) family.</text>
</comment>
<sequence length="395" mass="43627">MKNRHNYGFFLLKNMQKHSNKENAKPGIQNFIKRLGILTGFCLFMMGEAIFLEGCSAKKTVNKHRRPLSAVVKPVKRMNVDKVISVSGSVKAKYSAPLIFQSSGIVKNIFVNAGSKVSKDTLLIQLRDDHTKVQIRWASVQLAGKKADYKRSKEMYEKKIWSYTQVEKAHTEMESASLELEKAKVNDSNMKITAPFTGHVGFFQTNGKQLSPGSAVQQGQEVGRIVSDETIVEFELSEIDAEQVKVGQKVLIQMEGEEILPLASVVNAKEPYSDPVSHMVKFNANLSEKKTSYQDGTFVKVRVTLKDAAPAFLVPAEAVIPDSGQYVVYVVKDSGEVFNDEKVFIAKAISVTPGPQLNGLTSIGEKIQGIEEGDMVITEPAEMVKDGLPVILAKE</sequence>
<evidence type="ECO:0000256" key="1">
    <source>
        <dbReference type="ARBA" id="ARBA00009477"/>
    </source>
</evidence>
<gene>
    <name evidence="2" type="ORF">HE1_00833</name>
</gene>
<dbReference type="PANTHER" id="PTHR30469:SF15">
    <property type="entry name" value="HLYD FAMILY OF SECRETION PROTEINS"/>
    <property type="match status" value="1"/>
</dbReference>
<comment type="caution">
    <text evidence="2">The sequence shown here is derived from an EMBL/GenBank/DDBJ whole genome shotgun (WGS) entry which is preliminary data.</text>
</comment>
<dbReference type="Gene3D" id="2.40.420.20">
    <property type="match status" value="1"/>
</dbReference>
<keyword evidence="3" id="KW-1185">Reference proteome</keyword>
<dbReference type="OrthoDB" id="9806939at2"/>
<dbReference type="STRING" id="1427503.HE1_00833"/>
<dbReference type="RefSeq" id="WP_035545074.1">
    <property type="nucleotide sequence ID" value="NZ_BAUP01000104.1"/>
</dbReference>
<dbReference type="NCBIfam" id="TIGR01730">
    <property type="entry name" value="RND_mfp"/>
    <property type="match status" value="1"/>
</dbReference>
<dbReference type="GO" id="GO:0015562">
    <property type="term" value="F:efflux transmembrane transporter activity"/>
    <property type="evidence" value="ECO:0007669"/>
    <property type="project" value="TreeGrafter"/>
</dbReference>
<reference evidence="2 3" key="1">
    <citation type="journal article" date="2014" name="FEMS Microbiol. Lett.">
        <title>Draft genome sequences of three Holospora species (Holospora obtusa, Holospora undulata, and Holospora elegans), endonuclear symbiotic bacteria of the ciliate Paramecium caudatum.</title>
        <authorList>
            <person name="Dohra H."/>
            <person name="Tanaka K."/>
            <person name="Suzuki T."/>
            <person name="Fujishima M."/>
            <person name="Suzuki H."/>
        </authorList>
    </citation>
    <scope>NUCLEOTIDE SEQUENCE [LARGE SCALE GENOMIC DNA]</scope>
    <source>
        <strain evidence="2 3">E1</strain>
    </source>
</reference>
<dbReference type="PANTHER" id="PTHR30469">
    <property type="entry name" value="MULTIDRUG RESISTANCE PROTEIN MDTA"/>
    <property type="match status" value="1"/>
</dbReference>
<dbReference type="AlphaFoldDB" id="A0A023DZJ1"/>
<dbReference type="InterPro" id="IPR006143">
    <property type="entry name" value="RND_pump_MFP"/>
</dbReference>
<dbReference type="GO" id="GO:1990281">
    <property type="term" value="C:efflux pump complex"/>
    <property type="evidence" value="ECO:0007669"/>
    <property type="project" value="TreeGrafter"/>
</dbReference>
<dbReference type="Gene3D" id="2.40.30.170">
    <property type="match status" value="1"/>
</dbReference>
<evidence type="ECO:0000313" key="3">
    <source>
        <dbReference type="Proteomes" id="UP000024842"/>
    </source>
</evidence>
<protein>
    <submittedName>
        <fullName evidence="2">Uncharacterized protein</fullName>
    </submittedName>
</protein>
<accession>A0A023DZJ1</accession>
<dbReference type="Gene3D" id="2.40.50.100">
    <property type="match status" value="1"/>
</dbReference>
<dbReference type="Proteomes" id="UP000024842">
    <property type="component" value="Unassembled WGS sequence"/>
</dbReference>
<proteinExistence type="inferred from homology"/>
<dbReference type="Gene3D" id="1.10.287.470">
    <property type="entry name" value="Helix hairpin bin"/>
    <property type="match status" value="1"/>
</dbReference>
<dbReference type="EMBL" id="BAUP01000104">
    <property type="protein sequence ID" value="GAJ46498.1"/>
    <property type="molecule type" value="Genomic_DNA"/>
</dbReference>
<organism evidence="2 3">
    <name type="scientific">Holospora elegans E1</name>
    <dbReference type="NCBI Taxonomy" id="1427503"/>
    <lineage>
        <taxon>Bacteria</taxon>
        <taxon>Pseudomonadati</taxon>
        <taxon>Pseudomonadota</taxon>
        <taxon>Alphaproteobacteria</taxon>
        <taxon>Holosporales</taxon>
        <taxon>Holosporaceae</taxon>
        <taxon>Holospora</taxon>
    </lineage>
</organism>